<dbReference type="InterPro" id="IPR029044">
    <property type="entry name" value="Nucleotide-diphossugar_trans"/>
</dbReference>
<sequence length="468" mass="49013">MTADQAAPLTAVILAAGQGTRMKSPLPKVLHPLCGRPMLHYVVDAAFQAGAADVVVVVGHGRDEVSAQLASAFGDRVRTAVQETQRGTGDAVRCALPQLRPEADAVLLLCGDTPLLEAEELKALWNALSASSGPLAMLTMTLPDPTGYGRILRGADGQVLGIREHKDASPEERAITEVNPGVYVARTAFLREALTRLTTDNAQGELYLTDIVAQAATAGGTSALSTRDPGSLAGINDRAQLAAAEDVLHHRIADAWRRKGATIRTSARIDASVALDPDAIIEHGVVLRGATRIGAGAHIDVGSVLTDVVVAAGAVLKPYTVAQRSSIGEKAQIGPFSHLRPDSEIHDEAHIGNFVETKKTVVRRGAKANHLAYLGDGDIGEGANVGAGTIFCNYDGFRKHKTEIGPGAFIGSDSQLVAPIRIGAGAYVGTGTTVTRDVPDDALAIGRARQENKEGYASRLKGRLKIGK</sequence>
<dbReference type="PATRIC" id="fig|52.7.peg.3750"/>
<dbReference type="KEGG" id="ccro:CMC5_034050"/>
<comment type="cofactor">
    <cofactor evidence="18">
        <name>Mg(2+)</name>
        <dbReference type="ChEBI" id="CHEBI:18420"/>
    </cofactor>
    <text evidence="18">Binds 1 Mg(2+) ion per subunit.</text>
</comment>
<evidence type="ECO:0000256" key="6">
    <source>
        <dbReference type="ARBA" id="ARBA00022695"/>
    </source>
</evidence>
<dbReference type="GO" id="GO:0006048">
    <property type="term" value="P:UDP-N-acetylglucosamine biosynthetic process"/>
    <property type="evidence" value="ECO:0007669"/>
    <property type="project" value="UniProtKB-UniPathway"/>
</dbReference>
<feature type="binding site" evidence="18">
    <location>
        <position position="112"/>
    </location>
    <ligand>
        <name>Mg(2+)</name>
        <dbReference type="ChEBI" id="CHEBI:18420"/>
    </ligand>
</feature>
<keyword evidence="13 18" id="KW-0012">Acyltransferase</keyword>
<reference evidence="20 21" key="1">
    <citation type="submission" date="2015-07" db="EMBL/GenBank/DDBJ databases">
        <title>Genome analysis of myxobacterium Chondromyces crocatus Cm c5 reveals a high potential for natural compound synthesis and the genetic basis for the loss of fruiting body formation.</title>
        <authorList>
            <person name="Zaburannyi N."/>
            <person name="Bunk B."/>
            <person name="Maier J."/>
            <person name="Overmann J."/>
            <person name="Mueller R."/>
        </authorList>
    </citation>
    <scope>NUCLEOTIDE SEQUENCE [LARGE SCALE GENOMIC DNA]</scope>
    <source>
        <strain evidence="20 21">Cm c5</strain>
    </source>
</reference>
<dbReference type="UniPathway" id="UPA00973"/>
<evidence type="ECO:0000256" key="12">
    <source>
        <dbReference type="ARBA" id="ARBA00023268"/>
    </source>
</evidence>
<dbReference type="EC" id="2.3.1.157" evidence="18"/>
<feature type="binding site" evidence="18">
    <location>
        <position position="358"/>
    </location>
    <ligand>
        <name>UDP-N-acetyl-alpha-D-glucosamine</name>
        <dbReference type="ChEBI" id="CHEBI:57705"/>
    </ligand>
</feature>
<dbReference type="OrthoDB" id="9775031at2"/>
<dbReference type="STRING" id="52.CMC5_034050"/>
<keyword evidence="12 18" id="KW-0511">Multifunctional enzyme</keyword>
<dbReference type="PANTHER" id="PTHR43584:SF3">
    <property type="entry name" value="BIFUNCTIONAL PROTEIN GLMU"/>
    <property type="match status" value="1"/>
</dbReference>
<evidence type="ECO:0000256" key="2">
    <source>
        <dbReference type="ARBA" id="ARBA00007707"/>
    </source>
</evidence>
<keyword evidence="9 18" id="KW-0460">Magnesium</keyword>
<feature type="binding site" evidence="18">
    <location>
        <position position="179"/>
    </location>
    <ligand>
        <name>UDP-N-acetyl-alpha-D-glucosamine</name>
        <dbReference type="ChEBI" id="CHEBI:57705"/>
    </ligand>
</feature>
<feature type="binding site" evidence="18">
    <location>
        <position position="430"/>
    </location>
    <ligand>
        <name>acetyl-CoA</name>
        <dbReference type="ChEBI" id="CHEBI:57288"/>
    </ligand>
</feature>
<evidence type="ECO:0000256" key="13">
    <source>
        <dbReference type="ARBA" id="ARBA00023315"/>
    </source>
</evidence>
<comment type="catalytic activity">
    <reaction evidence="15 18">
        <text>alpha-D-glucosamine 1-phosphate + acetyl-CoA = N-acetyl-alpha-D-glucosamine 1-phosphate + CoA + H(+)</text>
        <dbReference type="Rhea" id="RHEA:13725"/>
        <dbReference type="ChEBI" id="CHEBI:15378"/>
        <dbReference type="ChEBI" id="CHEBI:57287"/>
        <dbReference type="ChEBI" id="CHEBI:57288"/>
        <dbReference type="ChEBI" id="CHEBI:57776"/>
        <dbReference type="ChEBI" id="CHEBI:58516"/>
        <dbReference type="EC" id="2.3.1.157"/>
    </reaction>
</comment>
<dbReference type="Gene3D" id="3.90.550.10">
    <property type="entry name" value="Spore Coat Polysaccharide Biosynthesis Protein SpsA, Chain A"/>
    <property type="match status" value="1"/>
</dbReference>
<feature type="binding site" evidence="18">
    <location>
        <position position="82"/>
    </location>
    <ligand>
        <name>UDP-N-acetyl-alpha-D-glucosamine</name>
        <dbReference type="ChEBI" id="CHEBI:57705"/>
    </ligand>
</feature>
<dbReference type="InterPro" id="IPR018357">
    <property type="entry name" value="Hexapep_transf_CS"/>
</dbReference>
<evidence type="ECO:0000259" key="19">
    <source>
        <dbReference type="Pfam" id="PF12804"/>
    </source>
</evidence>
<keyword evidence="4 18" id="KW-0963">Cytoplasm</keyword>
<dbReference type="AlphaFoldDB" id="A0A0K1EEY7"/>
<evidence type="ECO:0000256" key="7">
    <source>
        <dbReference type="ARBA" id="ARBA00022723"/>
    </source>
</evidence>
<evidence type="ECO:0000256" key="18">
    <source>
        <dbReference type="HAMAP-Rule" id="MF_01631"/>
    </source>
</evidence>
<feature type="binding site" evidence="18">
    <location>
        <position position="412"/>
    </location>
    <ligand>
        <name>acetyl-CoA</name>
        <dbReference type="ChEBI" id="CHEBI:57288"/>
    </ligand>
</feature>
<dbReference type="RefSeq" id="WP_063796290.1">
    <property type="nucleotide sequence ID" value="NZ_CP012159.1"/>
</dbReference>
<feature type="binding site" evidence="18">
    <location>
        <position position="164"/>
    </location>
    <ligand>
        <name>UDP-N-acetyl-alpha-D-glucosamine</name>
        <dbReference type="ChEBI" id="CHEBI:57705"/>
    </ligand>
</feature>
<gene>
    <name evidence="18 20" type="primary">glmU</name>
    <name evidence="20" type="ORF">CMC5_034050</name>
</gene>
<dbReference type="Proteomes" id="UP000067626">
    <property type="component" value="Chromosome"/>
</dbReference>
<feature type="region of interest" description="N-acetyltransferase" evidence="18">
    <location>
        <begin position="260"/>
        <end position="468"/>
    </location>
</feature>
<accession>A0A0K1EEY7</accession>
<feature type="region of interest" description="Linker" evidence="18">
    <location>
        <begin position="239"/>
        <end position="259"/>
    </location>
</feature>
<dbReference type="InterPro" id="IPR011004">
    <property type="entry name" value="Trimer_LpxA-like_sf"/>
</dbReference>
<proteinExistence type="inferred from homology"/>
<evidence type="ECO:0000256" key="8">
    <source>
        <dbReference type="ARBA" id="ARBA00022737"/>
    </source>
</evidence>
<dbReference type="GO" id="GO:0003977">
    <property type="term" value="F:UDP-N-acetylglucosamine diphosphorylase activity"/>
    <property type="evidence" value="ECO:0007669"/>
    <property type="project" value="UniProtKB-UniRule"/>
</dbReference>
<feature type="active site" description="Proton acceptor" evidence="18">
    <location>
        <position position="370"/>
    </location>
</feature>
<keyword evidence="10 18" id="KW-0133">Cell shape</keyword>
<comment type="catalytic activity">
    <reaction evidence="16 18">
        <text>N-acetyl-alpha-D-glucosamine 1-phosphate + UTP + H(+) = UDP-N-acetyl-alpha-D-glucosamine + diphosphate</text>
        <dbReference type="Rhea" id="RHEA:13509"/>
        <dbReference type="ChEBI" id="CHEBI:15378"/>
        <dbReference type="ChEBI" id="CHEBI:33019"/>
        <dbReference type="ChEBI" id="CHEBI:46398"/>
        <dbReference type="ChEBI" id="CHEBI:57705"/>
        <dbReference type="ChEBI" id="CHEBI:57776"/>
        <dbReference type="EC" id="2.7.7.23"/>
    </reaction>
</comment>
<comment type="pathway">
    <text evidence="18">Nucleotide-sugar biosynthesis; UDP-N-acetyl-alpha-D-glucosamine biosynthesis; UDP-N-acetyl-alpha-D-glucosamine from N-acetyl-alpha-D-glucosamine 1-phosphate: step 1/1.</text>
</comment>
<dbReference type="NCBIfam" id="TIGR01173">
    <property type="entry name" value="glmU"/>
    <property type="match status" value="1"/>
</dbReference>
<feature type="binding site" evidence="18">
    <location>
        <position position="28"/>
    </location>
    <ligand>
        <name>UDP-N-acetyl-alpha-D-glucosamine</name>
        <dbReference type="ChEBI" id="CHEBI:57705"/>
    </ligand>
</feature>
<comment type="similarity">
    <text evidence="3 18">In the N-terminal section; belongs to the N-acetylglucosamine-1-phosphate uridyltransferase family.</text>
</comment>
<dbReference type="InterPro" id="IPR001451">
    <property type="entry name" value="Hexapep"/>
</dbReference>
<dbReference type="GO" id="GO:0005737">
    <property type="term" value="C:cytoplasm"/>
    <property type="evidence" value="ECO:0007669"/>
    <property type="project" value="UniProtKB-SubCell"/>
</dbReference>
<keyword evidence="6 18" id="KW-0548">Nucleotidyltransferase</keyword>
<feature type="binding site" evidence="18">
    <location>
        <position position="373"/>
    </location>
    <ligand>
        <name>UDP-N-acetyl-alpha-D-glucosamine</name>
        <dbReference type="ChEBI" id="CHEBI:57705"/>
    </ligand>
</feature>
<evidence type="ECO:0000256" key="17">
    <source>
        <dbReference type="ARBA" id="ARBA00049628"/>
    </source>
</evidence>
<dbReference type="PANTHER" id="PTHR43584">
    <property type="entry name" value="NUCLEOTIDYL TRANSFERASE"/>
    <property type="match status" value="1"/>
</dbReference>
<keyword evidence="7 18" id="KW-0479">Metal-binding</keyword>
<feature type="binding site" evidence="18">
    <location>
        <position position="149"/>
    </location>
    <ligand>
        <name>UDP-N-acetyl-alpha-D-glucosamine</name>
        <dbReference type="ChEBI" id="CHEBI:57705"/>
    </ligand>
</feature>
<dbReference type="PROSITE" id="PS00101">
    <property type="entry name" value="HEXAPEP_TRANSFERASES"/>
    <property type="match status" value="1"/>
</dbReference>
<dbReference type="InterPro" id="IPR038009">
    <property type="entry name" value="GlmU_C_LbH"/>
</dbReference>
<evidence type="ECO:0000256" key="15">
    <source>
        <dbReference type="ARBA" id="ARBA00048247"/>
    </source>
</evidence>
<dbReference type="Pfam" id="PF00132">
    <property type="entry name" value="Hexapep"/>
    <property type="match status" value="2"/>
</dbReference>
<feature type="domain" description="MobA-like NTP transferase" evidence="19">
    <location>
        <begin position="11"/>
        <end position="139"/>
    </location>
</feature>
<dbReference type="GO" id="GO:0019134">
    <property type="term" value="F:glucosamine-1-phosphate N-acetyltransferase activity"/>
    <property type="evidence" value="ECO:0007669"/>
    <property type="project" value="UniProtKB-UniRule"/>
</dbReference>
<dbReference type="InterPro" id="IPR005882">
    <property type="entry name" value="Bifunctional_GlmU"/>
</dbReference>
<name>A0A0K1EEY7_CHOCO</name>
<protein>
    <recommendedName>
        <fullName evidence="18">Bifunctional protein GlmU</fullName>
    </recommendedName>
    <domain>
        <recommendedName>
            <fullName evidence="18">UDP-N-acetylglucosamine pyrophosphorylase</fullName>
            <ecNumber evidence="18">2.7.7.23</ecNumber>
        </recommendedName>
        <alternativeName>
            <fullName evidence="18">N-acetylglucosamine-1-phosphate uridyltransferase</fullName>
        </alternativeName>
    </domain>
    <domain>
        <recommendedName>
            <fullName evidence="18">Glucosamine-1-phosphate N-acetyltransferase</fullName>
            <ecNumber evidence="18">2.3.1.157</ecNumber>
        </recommendedName>
    </domain>
</protein>
<dbReference type="UniPathway" id="UPA00113">
    <property type="reaction ID" value="UER00532"/>
</dbReference>
<evidence type="ECO:0000256" key="16">
    <source>
        <dbReference type="ARBA" id="ARBA00048493"/>
    </source>
</evidence>
<evidence type="ECO:0000256" key="11">
    <source>
        <dbReference type="ARBA" id="ARBA00022984"/>
    </source>
</evidence>
<feature type="binding site" evidence="18">
    <location>
        <begin position="87"/>
        <end position="88"/>
    </location>
    <ligand>
        <name>UDP-N-acetyl-alpha-D-glucosamine</name>
        <dbReference type="ChEBI" id="CHEBI:57705"/>
    </ligand>
</feature>
<dbReference type="EC" id="2.7.7.23" evidence="18"/>
<dbReference type="Gene3D" id="2.160.10.10">
    <property type="entry name" value="Hexapeptide repeat proteins"/>
    <property type="match status" value="1"/>
</dbReference>
<organism evidence="20 21">
    <name type="scientific">Chondromyces crocatus</name>
    <dbReference type="NCBI Taxonomy" id="52"/>
    <lineage>
        <taxon>Bacteria</taxon>
        <taxon>Pseudomonadati</taxon>
        <taxon>Myxococcota</taxon>
        <taxon>Polyangia</taxon>
        <taxon>Polyangiales</taxon>
        <taxon>Polyangiaceae</taxon>
        <taxon>Chondromyces</taxon>
    </lineage>
</organism>
<evidence type="ECO:0000313" key="20">
    <source>
        <dbReference type="EMBL" id="AKT39257.1"/>
    </source>
</evidence>
<keyword evidence="14 18" id="KW-0961">Cell wall biogenesis/degradation</keyword>
<feature type="binding site" evidence="18">
    <location>
        <begin position="14"/>
        <end position="17"/>
    </location>
    <ligand>
        <name>UDP-N-acetyl-alpha-D-glucosamine</name>
        <dbReference type="ChEBI" id="CHEBI:57705"/>
    </ligand>
</feature>
<keyword evidence="5 18" id="KW-0808">Transferase</keyword>
<feature type="binding site" evidence="18">
    <location>
        <position position="236"/>
    </location>
    <ligand>
        <name>UDP-N-acetyl-alpha-D-glucosamine</name>
        <dbReference type="ChEBI" id="CHEBI:57705"/>
    </ligand>
</feature>
<evidence type="ECO:0000256" key="14">
    <source>
        <dbReference type="ARBA" id="ARBA00023316"/>
    </source>
</evidence>
<keyword evidence="21" id="KW-1185">Reference proteome</keyword>
<dbReference type="GO" id="GO:0000287">
    <property type="term" value="F:magnesium ion binding"/>
    <property type="evidence" value="ECO:0007669"/>
    <property type="project" value="UniProtKB-UniRule"/>
</dbReference>
<evidence type="ECO:0000256" key="9">
    <source>
        <dbReference type="ARBA" id="ARBA00022842"/>
    </source>
</evidence>
<feature type="binding site" evidence="18">
    <location>
        <position position="236"/>
    </location>
    <ligand>
        <name>Mg(2+)</name>
        <dbReference type="ChEBI" id="CHEBI:18420"/>
    </ligand>
</feature>
<comment type="similarity">
    <text evidence="2 18">In the C-terminal section; belongs to the transferase hexapeptide repeat family.</text>
</comment>
<keyword evidence="8 18" id="KW-0677">Repeat</keyword>
<dbReference type="GO" id="GO:0071555">
    <property type="term" value="P:cell wall organization"/>
    <property type="evidence" value="ECO:0007669"/>
    <property type="project" value="UniProtKB-KW"/>
</dbReference>
<evidence type="ECO:0000313" key="21">
    <source>
        <dbReference type="Proteomes" id="UP000067626"/>
    </source>
</evidence>
<dbReference type="CDD" id="cd02540">
    <property type="entry name" value="GT2_GlmU_N_bac"/>
    <property type="match status" value="1"/>
</dbReference>
<evidence type="ECO:0000256" key="3">
    <source>
        <dbReference type="ARBA" id="ARBA00007947"/>
    </source>
</evidence>
<dbReference type="GO" id="GO:0008360">
    <property type="term" value="P:regulation of cell shape"/>
    <property type="evidence" value="ECO:0007669"/>
    <property type="project" value="UniProtKB-KW"/>
</dbReference>
<feature type="binding site" evidence="18">
    <location>
        <position position="340"/>
    </location>
    <ligand>
        <name>UDP-N-acetyl-alpha-D-glucosamine</name>
        <dbReference type="ChEBI" id="CHEBI:57705"/>
    </ligand>
</feature>
<dbReference type="GO" id="GO:0009252">
    <property type="term" value="P:peptidoglycan biosynthetic process"/>
    <property type="evidence" value="ECO:0007669"/>
    <property type="project" value="UniProtKB-UniRule"/>
</dbReference>
<evidence type="ECO:0000256" key="10">
    <source>
        <dbReference type="ARBA" id="ARBA00022960"/>
    </source>
</evidence>
<dbReference type="SUPFAM" id="SSF51161">
    <property type="entry name" value="Trimeric LpxA-like enzymes"/>
    <property type="match status" value="1"/>
</dbReference>
<comment type="subcellular location">
    <subcellularLocation>
        <location evidence="1 18">Cytoplasm</location>
    </subcellularLocation>
</comment>
<feature type="binding site" evidence="18">
    <location>
        <position position="387"/>
    </location>
    <ligand>
        <name>acetyl-CoA</name>
        <dbReference type="ChEBI" id="CHEBI:57288"/>
    </ligand>
</feature>
<dbReference type="CDD" id="cd03353">
    <property type="entry name" value="LbH_GlmU_C"/>
    <property type="match status" value="1"/>
</dbReference>
<dbReference type="Pfam" id="PF12804">
    <property type="entry name" value="NTP_transf_3"/>
    <property type="match status" value="1"/>
</dbReference>
<dbReference type="InterPro" id="IPR050065">
    <property type="entry name" value="GlmU-like"/>
</dbReference>
<comment type="subunit">
    <text evidence="18">Homotrimer.</text>
</comment>
<dbReference type="InterPro" id="IPR025877">
    <property type="entry name" value="MobA-like_NTP_Trfase"/>
</dbReference>
<dbReference type="GO" id="GO:0016020">
    <property type="term" value="C:membrane"/>
    <property type="evidence" value="ECO:0007669"/>
    <property type="project" value="GOC"/>
</dbReference>
<feature type="binding site" evidence="18">
    <location>
        <position position="384"/>
    </location>
    <ligand>
        <name>UDP-N-acetyl-alpha-D-glucosamine</name>
        <dbReference type="ChEBI" id="CHEBI:57705"/>
    </ligand>
</feature>
<feature type="binding site" evidence="18">
    <location>
        <position position="447"/>
    </location>
    <ligand>
        <name>acetyl-CoA</name>
        <dbReference type="ChEBI" id="CHEBI:57288"/>
    </ligand>
</feature>
<evidence type="ECO:0000256" key="5">
    <source>
        <dbReference type="ARBA" id="ARBA00022679"/>
    </source>
</evidence>
<feature type="binding site" evidence="18">
    <location>
        <begin position="393"/>
        <end position="394"/>
    </location>
    <ligand>
        <name>acetyl-CoA</name>
        <dbReference type="ChEBI" id="CHEBI:57288"/>
    </ligand>
</feature>
<dbReference type="EMBL" id="CP012159">
    <property type="protein sequence ID" value="AKT39257.1"/>
    <property type="molecule type" value="Genomic_DNA"/>
</dbReference>
<comment type="pathway">
    <text evidence="18">Nucleotide-sugar biosynthesis; UDP-N-acetyl-alpha-D-glucosamine biosynthesis; N-acetyl-alpha-D-glucosamine 1-phosphate from alpha-D-glucosamine 6-phosphate (route II): step 2/2.</text>
</comment>
<evidence type="ECO:0000256" key="4">
    <source>
        <dbReference type="ARBA" id="ARBA00022490"/>
    </source>
</evidence>
<evidence type="ECO:0000256" key="1">
    <source>
        <dbReference type="ARBA" id="ARBA00004496"/>
    </source>
</evidence>
<dbReference type="SUPFAM" id="SSF53448">
    <property type="entry name" value="Nucleotide-diphospho-sugar transferases"/>
    <property type="match status" value="1"/>
</dbReference>
<dbReference type="HAMAP" id="MF_01631">
    <property type="entry name" value="GlmU"/>
    <property type="match status" value="1"/>
</dbReference>
<comment type="pathway">
    <text evidence="18">Bacterial outer membrane biogenesis; LPS lipid A biosynthesis.</text>
</comment>
<dbReference type="GO" id="GO:0009245">
    <property type="term" value="P:lipid A biosynthetic process"/>
    <property type="evidence" value="ECO:0007669"/>
    <property type="project" value="UniProtKB-UniRule"/>
</dbReference>
<feature type="region of interest" description="Pyrophosphorylase" evidence="18">
    <location>
        <begin position="1"/>
        <end position="238"/>
    </location>
</feature>
<dbReference type="GO" id="GO:0000902">
    <property type="term" value="P:cell morphogenesis"/>
    <property type="evidence" value="ECO:0007669"/>
    <property type="project" value="UniProtKB-UniRule"/>
</dbReference>
<comment type="function">
    <text evidence="17 18">Catalyzes the last two sequential reactions in the de novo biosynthetic pathway for UDP-N-acetylglucosamine (UDP-GlcNAc). The C-terminal domain catalyzes the transfer of acetyl group from acetyl coenzyme A to glucosamine-1-phosphate (GlcN-1-P) to produce N-acetylglucosamine-1-phosphate (GlcNAc-1-P), which is converted into UDP-GlcNAc by the transfer of uridine 5-monophosphate (from uridine 5-triphosphate), a reaction catalyzed by the N-terminal domain.</text>
</comment>
<comment type="caution">
    <text evidence="18">Lacks conserved residue(s) required for the propagation of feature annotation.</text>
</comment>
<keyword evidence="11 18" id="KW-0573">Peptidoglycan synthesis</keyword>